<comment type="caution">
    <text evidence="3">The sequence shown here is derived from an EMBL/GenBank/DDBJ whole genome shotgun (WGS) entry which is preliminary data.</text>
</comment>
<feature type="compositionally biased region" description="Polar residues" evidence="1">
    <location>
        <begin position="1"/>
        <end position="10"/>
    </location>
</feature>
<dbReference type="Gene3D" id="3.40.50.150">
    <property type="entry name" value="Vaccinia Virus protein VP39"/>
    <property type="match status" value="1"/>
</dbReference>
<dbReference type="InterPro" id="IPR041698">
    <property type="entry name" value="Methyltransf_25"/>
</dbReference>
<feature type="domain" description="Methyltransferase" evidence="2">
    <location>
        <begin position="71"/>
        <end position="169"/>
    </location>
</feature>
<name>A0ABW3FM21_9PSEU</name>
<organism evidence="3 4">
    <name type="scientific">Saccharopolyspora rosea</name>
    <dbReference type="NCBI Taxonomy" id="524884"/>
    <lineage>
        <taxon>Bacteria</taxon>
        <taxon>Bacillati</taxon>
        <taxon>Actinomycetota</taxon>
        <taxon>Actinomycetes</taxon>
        <taxon>Pseudonocardiales</taxon>
        <taxon>Pseudonocardiaceae</taxon>
        <taxon>Saccharopolyspora</taxon>
    </lineage>
</organism>
<accession>A0ABW3FM21</accession>
<dbReference type="InterPro" id="IPR029063">
    <property type="entry name" value="SAM-dependent_MTases_sf"/>
</dbReference>
<dbReference type="Proteomes" id="UP001597018">
    <property type="component" value="Unassembled WGS sequence"/>
</dbReference>
<evidence type="ECO:0000313" key="3">
    <source>
        <dbReference type="EMBL" id="MFD0918543.1"/>
    </source>
</evidence>
<protein>
    <submittedName>
        <fullName evidence="3">Class I SAM-dependent methyltransferase</fullName>
    </submittedName>
</protein>
<dbReference type="GO" id="GO:0032259">
    <property type="term" value="P:methylation"/>
    <property type="evidence" value="ECO:0007669"/>
    <property type="project" value="UniProtKB-KW"/>
</dbReference>
<evidence type="ECO:0000259" key="2">
    <source>
        <dbReference type="Pfam" id="PF13649"/>
    </source>
</evidence>
<reference evidence="4" key="1">
    <citation type="journal article" date="2019" name="Int. J. Syst. Evol. Microbiol.">
        <title>The Global Catalogue of Microorganisms (GCM) 10K type strain sequencing project: providing services to taxonomists for standard genome sequencing and annotation.</title>
        <authorList>
            <consortium name="The Broad Institute Genomics Platform"/>
            <consortium name="The Broad Institute Genome Sequencing Center for Infectious Disease"/>
            <person name="Wu L."/>
            <person name="Ma J."/>
        </authorList>
    </citation>
    <scope>NUCLEOTIDE SEQUENCE [LARGE SCALE GENOMIC DNA]</scope>
    <source>
        <strain evidence="4">CCUG 56401</strain>
    </source>
</reference>
<evidence type="ECO:0000256" key="1">
    <source>
        <dbReference type="SAM" id="MobiDB-lite"/>
    </source>
</evidence>
<keyword evidence="4" id="KW-1185">Reference proteome</keyword>
<dbReference type="GO" id="GO:0008168">
    <property type="term" value="F:methyltransferase activity"/>
    <property type="evidence" value="ECO:0007669"/>
    <property type="project" value="UniProtKB-KW"/>
</dbReference>
<dbReference type="SUPFAM" id="SSF53335">
    <property type="entry name" value="S-adenosyl-L-methionine-dependent methyltransferases"/>
    <property type="match status" value="1"/>
</dbReference>
<dbReference type="RefSeq" id="WP_263249804.1">
    <property type="nucleotide sequence ID" value="NZ_BAABLT010000022.1"/>
</dbReference>
<dbReference type="Pfam" id="PF13649">
    <property type="entry name" value="Methyltransf_25"/>
    <property type="match status" value="1"/>
</dbReference>
<dbReference type="EMBL" id="JBHTIW010000001">
    <property type="protein sequence ID" value="MFD0918543.1"/>
    <property type="molecule type" value="Genomic_DNA"/>
</dbReference>
<gene>
    <name evidence="3" type="ORF">ACFQ16_02200</name>
</gene>
<proteinExistence type="predicted"/>
<keyword evidence="3" id="KW-0808">Transferase</keyword>
<evidence type="ECO:0000313" key="4">
    <source>
        <dbReference type="Proteomes" id="UP001597018"/>
    </source>
</evidence>
<sequence length="221" mass="23956">MTAHQDQPSSPGRARWISDGAQPVASKLDEYRTFFATAVRNPRMVGAATPTSAAVAATVAQVVPTTGAPVVVELGPGTGSLSDGIHRRLPRGARHIGIELGRDLADHLRTHKPWMEVVHGDAGDLLALLDKLDVDKADAIISAIPWSLMPDDAVEHVLRQASEALTPHGAFTAVTYLSAAQSAGGRRFRTQLHRTFDEVLTHVTWRNLPPILHYTCRRPLH</sequence>
<feature type="region of interest" description="Disordered" evidence="1">
    <location>
        <begin position="1"/>
        <end position="20"/>
    </location>
</feature>
<keyword evidence="3" id="KW-0489">Methyltransferase</keyword>